<evidence type="ECO:0000256" key="3">
    <source>
        <dbReference type="ARBA" id="ARBA00023163"/>
    </source>
</evidence>
<dbReference type="InterPro" id="IPR009057">
    <property type="entry name" value="Homeodomain-like_sf"/>
</dbReference>
<feature type="domain" description="HTH araC/xylS-type" evidence="5">
    <location>
        <begin position="231"/>
        <end position="340"/>
    </location>
</feature>
<dbReference type="Proteomes" id="UP000219559">
    <property type="component" value="Unassembled WGS sequence"/>
</dbReference>
<dbReference type="PROSITE" id="PS00041">
    <property type="entry name" value="HTH_ARAC_FAMILY_1"/>
    <property type="match status" value="1"/>
</dbReference>
<dbReference type="PROSITE" id="PS01124">
    <property type="entry name" value="HTH_ARAC_FAMILY_2"/>
    <property type="match status" value="1"/>
</dbReference>
<feature type="transmembrane region" description="Helical" evidence="4">
    <location>
        <begin position="123"/>
        <end position="141"/>
    </location>
</feature>
<dbReference type="RefSeq" id="WP_097441666.1">
    <property type="nucleotide sequence ID" value="NZ_NBWU01000001.1"/>
</dbReference>
<evidence type="ECO:0000313" key="6">
    <source>
        <dbReference type="EMBL" id="PCE66145.1"/>
    </source>
</evidence>
<accession>A0A2A4GEB9</accession>
<reference evidence="6 7" key="1">
    <citation type="submission" date="2017-04" db="EMBL/GenBank/DDBJ databases">
        <title>A new member of the family Flavobacteriaceae isolated from ascidians.</title>
        <authorList>
            <person name="Chen L."/>
        </authorList>
    </citation>
    <scope>NUCLEOTIDE SEQUENCE [LARGE SCALE GENOMIC DNA]</scope>
    <source>
        <strain evidence="6 7">HQA918</strain>
    </source>
</reference>
<evidence type="ECO:0000256" key="2">
    <source>
        <dbReference type="ARBA" id="ARBA00023125"/>
    </source>
</evidence>
<feature type="transmembrane region" description="Helical" evidence="4">
    <location>
        <begin position="157"/>
        <end position="176"/>
    </location>
</feature>
<dbReference type="InterPro" id="IPR018062">
    <property type="entry name" value="HTH_AraC-typ_CS"/>
</dbReference>
<dbReference type="EMBL" id="NBWU01000001">
    <property type="protein sequence ID" value="PCE66145.1"/>
    <property type="molecule type" value="Genomic_DNA"/>
</dbReference>
<dbReference type="PANTHER" id="PTHR43280:SF29">
    <property type="entry name" value="ARAC-FAMILY TRANSCRIPTIONAL REGULATOR"/>
    <property type="match status" value="1"/>
</dbReference>
<keyword evidence="1" id="KW-0805">Transcription regulation</keyword>
<keyword evidence="4" id="KW-1133">Transmembrane helix</keyword>
<dbReference type="PANTHER" id="PTHR43280">
    <property type="entry name" value="ARAC-FAMILY TRANSCRIPTIONAL REGULATOR"/>
    <property type="match status" value="1"/>
</dbReference>
<dbReference type="GO" id="GO:0043565">
    <property type="term" value="F:sequence-specific DNA binding"/>
    <property type="evidence" value="ECO:0007669"/>
    <property type="project" value="InterPro"/>
</dbReference>
<sequence length="341" mass="40168">MYDHVDFGLRILALATLLFWSILIGYAEPRSARKWILLQFFLCLIAYILVYYPPVRAISWVFQPLFLFSVALPFSFWLVTKSMFRDDFQWRVKYLWWYTLPILQWFAFTFHKRLHDLSPHLNILPYLISIVFMLLAIYESIQNQHDDLIDSRRRNRVIAVVYSSVLGIISLFLYFTGDPINLASWASNTLLLGTPFFCSLFFWPQLNYIPLYPGQAKLTKETASPNDRIQQRILDKLETGFVQDKLYCTESMTIGRLAEQLQEKEYLLRKAINQGLGYRNFNDYLNQLRIEEAQRIMAAHRAKELTFQEMAYKLGYQSTATFNRAFKKSTGLTPTAYVKQV</sequence>
<dbReference type="InterPro" id="IPR018060">
    <property type="entry name" value="HTH_AraC"/>
</dbReference>
<protein>
    <recommendedName>
        <fullName evidence="5">HTH araC/xylS-type domain-containing protein</fullName>
    </recommendedName>
</protein>
<feature type="transmembrane region" description="Helical" evidence="4">
    <location>
        <begin position="182"/>
        <end position="203"/>
    </location>
</feature>
<feature type="transmembrane region" description="Helical" evidence="4">
    <location>
        <begin position="7"/>
        <end position="26"/>
    </location>
</feature>
<keyword evidence="2" id="KW-0238">DNA-binding</keyword>
<dbReference type="OrthoDB" id="6283866at2"/>
<gene>
    <name evidence="6" type="ORF">B7P33_02270</name>
</gene>
<keyword evidence="4" id="KW-0812">Transmembrane</keyword>
<keyword evidence="3" id="KW-0804">Transcription</keyword>
<organism evidence="6 7">
    <name type="scientific">Sediminicola luteus</name>
    <dbReference type="NCBI Taxonomy" id="319238"/>
    <lineage>
        <taxon>Bacteria</taxon>
        <taxon>Pseudomonadati</taxon>
        <taxon>Bacteroidota</taxon>
        <taxon>Flavobacteriia</taxon>
        <taxon>Flavobacteriales</taxon>
        <taxon>Flavobacteriaceae</taxon>
        <taxon>Sediminicola</taxon>
    </lineage>
</organism>
<evidence type="ECO:0000259" key="5">
    <source>
        <dbReference type="PROSITE" id="PS01124"/>
    </source>
</evidence>
<proteinExistence type="predicted"/>
<dbReference type="Gene3D" id="1.10.10.60">
    <property type="entry name" value="Homeodomain-like"/>
    <property type="match status" value="1"/>
</dbReference>
<name>A0A2A4GEB9_9FLAO</name>
<dbReference type="GO" id="GO:0003700">
    <property type="term" value="F:DNA-binding transcription factor activity"/>
    <property type="evidence" value="ECO:0007669"/>
    <property type="project" value="InterPro"/>
</dbReference>
<keyword evidence="7" id="KW-1185">Reference proteome</keyword>
<evidence type="ECO:0000256" key="1">
    <source>
        <dbReference type="ARBA" id="ARBA00023015"/>
    </source>
</evidence>
<feature type="transmembrane region" description="Helical" evidence="4">
    <location>
        <begin position="35"/>
        <end position="52"/>
    </location>
</feature>
<comment type="caution">
    <text evidence="6">The sequence shown here is derived from an EMBL/GenBank/DDBJ whole genome shotgun (WGS) entry which is preliminary data.</text>
</comment>
<dbReference type="SMART" id="SM00342">
    <property type="entry name" value="HTH_ARAC"/>
    <property type="match status" value="1"/>
</dbReference>
<keyword evidence="4" id="KW-0472">Membrane</keyword>
<evidence type="ECO:0000313" key="7">
    <source>
        <dbReference type="Proteomes" id="UP000219559"/>
    </source>
</evidence>
<feature type="transmembrane region" description="Helical" evidence="4">
    <location>
        <begin position="92"/>
        <end position="111"/>
    </location>
</feature>
<dbReference type="SUPFAM" id="SSF46689">
    <property type="entry name" value="Homeodomain-like"/>
    <property type="match status" value="1"/>
</dbReference>
<evidence type="ECO:0000256" key="4">
    <source>
        <dbReference type="SAM" id="Phobius"/>
    </source>
</evidence>
<feature type="transmembrane region" description="Helical" evidence="4">
    <location>
        <begin position="58"/>
        <end position="80"/>
    </location>
</feature>
<dbReference type="Pfam" id="PF12833">
    <property type="entry name" value="HTH_18"/>
    <property type="match status" value="1"/>
</dbReference>
<dbReference type="AlphaFoldDB" id="A0A2A4GEB9"/>